<name>A0ACB7GVM6_MANES</name>
<dbReference type="EMBL" id="CM004397">
    <property type="protein sequence ID" value="KAG8644434.1"/>
    <property type="molecule type" value="Genomic_DNA"/>
</dbReference>
<comment type="caution">
    <text evidence="1">The sequence shown here is derived from an EMBL/GenBank/DDBJ whole genome shotgun (WGS) entry which is preliminary data.</text>
</comment>
<reference evidence="2" key="1">
    <citation type="journal article" date="2016" name="Nat. Biotechnol.">
        <title>Sequencing wild and cultivated cassava and related species reveals extensive interspecific hybridization and genetic diversity.</title>
        <authorList>
            <person name="Bredeson J.V."/>
            <person name="Lyons J.B."/>
            <person name="Prochnik S.E."/>
            <person name="Wu G.A."/>
            <person name="Ha C.M."/>
            <person name="Edsinger-Gonzales E."/>
            <person name="Grimwood J."/>
            <person name="Schmutz J."/>
            <person name="Rabbi I.Y."/>
            <person name="Egesi C."/>
            <person name="Nauluvula P."/>
            <person name="Lebot V."/>
            <person name="Ndunguru J."/>
            <person name="Mkamilo G."/>
            <person name="Bart R.S."/>
            <person name="Setter T.L."/>
            <person name="Gleadow R.M."/>
            <person name="Kulakow P."/>
            <person name="Ferguson M.E."/>
            <person name="Rounsley S."/>
            <person name="Rokhsar D.S."/>
        </authorList>
    </citation>
    <scope>NUCLEOTIDE SEQUENCE [LARGE SCALE GENOMIC DNA]</scope>
    <source>
        <strain evidence="2">cv. AM560-2</strain>
    </source>
</reference>
<protein>
    <submittedName>
        <fullName evidence="1">Uncharacterized protein</fullName>
    </submittedName>
</protein>
<sequence>MELAVKTRFWGLNSKLINHKRTLDVAFPNISCKSAAFSYQTRDLSQGYRVRLRESHRCFSPVFVVLSANLLNSGGQDVEVSSTQFEEFSVKSSSTNEAGELRISVEISGSRTSEIFDNVFDKMVAAAQPIPGFRRVKGGKTPDIPRDVLLEVLGPSKVYKEVIKTVINSTVAEYVDKEGLKVNNDLRVKQSFEELEDMFEPDEEFSFDAVLQLQEMNESTN</sequence>
<evidence type="ECO:0000313" key="1">
    <source>
        <dbReference type="EMBL" id="KAG8644434.1"/>
    </source>
</evidence>
<accession>A0ACB7GVM6</accession>
<evidence type="ECO:0000313" key="2">
    <source>
        <dbReference type="Proteomes" id="UP000091857"/>
    </source>
</evidence>
<dbReference type="Proteomes" id="UP000091857">
    <property type="component" value="Chromosome 11"/>
</dbReference>
<proteinExistence type="predicted"/>
<keyword evidence="2" id="KW-1185">Reference proteome</keyword>
<organism evidence="1 2">
    <name type="scientific">Manihot esculenta</name>
    <name type="common">Cassava</name>
    <name type="synonym">Jatropha manihot</name>
    <dbReference type="NCBI Taxonomy" id="3983"/>
    <lineage>
        <taxon>Eukaryota</taxon>
        <taxon>Viridiplantae</taxon>
        <taxon>Streptophyta</taxon>
        <taxon>Embryophyta</taxon>
        <taxon>Tracheophyta</taxon>
        <taxon>Spermatophyta</taxon>
        <taxon>Magnoliopsida</taxon>
        <taxon>eudicotyledons</taxon>
        <taxon>Gunneridae</taxon>
        <taxon>Pentapetalae</taxon>
        <taxon>rosids</taxon>
        <taxon>fabids</taxon>
        <taxon>Malpighiales</taxon>
        <taxon>Euphorbiaceae</taxon>
        <taxon>Crotonoideae</taxon>
        <taxon>Manihoteae</taxon>
        <taxon>Manihot</taxon>
    </lineage>
</organism>
<gene>
    <name evidence="1" type="ORF">MANES_11G130200v8</name>
</gene>